<organism evidence="8 9">
    <name type="scientific">Daejeonella lutea</name>
    <dbReference type="NCBI Taxonomy" id="572036"/>
    <lineage>
        <taxon>Bacteria</taxon>
        <taxon>Pseudomonadati</taxon>
        <taxon>Bacteroidota</taxon>
        <taxon>Sphingobacteriia</taxon>
        <taxon>Sphingobacteriales</taxon>
        <taxon>Sphingobacteriaceae</taxon>
        <taxon>Daejeonella</taxon>
    </lineage>
</organism>
<proteinExistence type="inferred from homology"/>
<dbReference type="PANTHER" id="PTHR43133">
    <property type="entry name" value="RNA POLYMERASE ECF-TYPE SIGMA FACTO"/>
    <property type="match status" value="1"/>
</dbReference>
<evidence type="ECO:0000313" key="8">
    <source>
        <dbReference type="EMBL" id="SKB75293.1"/>
    </source>
</evidence>
<dbReference type="SUPFAM" id="SSF88659">
    <property type="entry name" value="Sigma3 and sigma4 domains of RNA polymerase sigma factors"/>
    <property type="match status" value="1"/>
</dbReference>
<evidence type="ECO:0000256" key="1">
    <source>
        <dbReference type="ARBA" id="ARBA00010641"/>
    </source>
</evidence>
<evidence type="ECO:0000313" key="9">
    <source>
        <dbReference type="Proteomes" id="UP000189981"/>
    </source>
</evidence>
<keyword evidence="5" id="KW-0804">Transcription</keyword>
<dbReference type="PANTHER" id="PTHR43133:SF8">
    <property type="entry name" value="RNA POLYMERASE SIGMA FACTOR HI_1459-RELATED"/>
    <property type="match status" value="1"/>
</dbReference>
<dbReference type="EMBL" id="FUYR01000002">
    <property type="protein sequence ID" value="SKB75293.1"/>
    <property type="molecule type" value="Genomic_DNA"/>
</dbReference>
<evidence type="ECO:0000256" key="2">
    <source>
        <dbReference type="ARBA" id="ARBA00023015"/>
    </source>
</evidence>
<evidence type="ECO:0000259" key="7">
    <source>
        <dbReference type="Pfam" id="PF08281"/>
    </source>
</evidence>
<comment type="similarity">
    <text evidence="1">Belongs to the sigma-70 factor family. ECF subfamily.</text>
</comment>
<dbReference type="InterPro" id="IPR013249">
    <property type="entry name" value="RNA_pol_sigma70_r4_t2"/>
</dbReference>
<reference evidence="9" key="1">
    <citation type="submission" date="2017-02" db="EMBL/GenBank/DDBJ databases">
        <authorList>
            <person name="Varghese N."/>
            <person name="Submissions S."/>
        </authorList>
    </citation>
    <scope>NUCLEOTIDE SEQUENCE [LARGE SCALE GENOMIC DNA]</scope>
    <source>
        <strain evidence="9">DSM 22385</strain>
    </source>
</reference>
<dbReference type="InterPro" id="IPR007627">
    <property type="entry name" value="RNA_pol_sigma70_r2"/>
</dbReference>
<evidence type="ECO:0000256" key="5">
    <source>
        <dbReference type="ARBA" id="ARBA00023163"/>
    </source>
</evidence>
<feature type="domain" description="RNA polymerase sigma factor 70 region 4 type 2" evidence="7">
    <location>
        <begin position="157"/>
        <end position="207"/>
    </location>
</feature>
<dbReference type="InterPro" id="IPR014284">
    <property type="entry name" value="RNA_pol_sigma-70_dom"/>
</dbReference>
<dbReference type="Gene3D" id="1.10.10.10">
    <property type="entry name" value="Winged helix-like DNA-binding domain superfamily/Winged helix DNA-binding domain"/>
    <property type="match status" value="1"/>
</dbReference>
<dbReference type="GO" id="GO:0003677">
    <property type="term" value="F:DNA binding"/>
    <property type="evidence" value="ECO:0007669"/>
    <property type="project" value="UniProtKB-KW"/>
</dbReference>
<dbReference type="InterPro" id="IPR039425">
    <property type="entry name" value="RNA_pol_sigma-70-like"/>
</dbReference>
<dbReference type="AlphaFoldDB" id="A0A1T5DV69"/>
<evidence type="ECO:0000256" key="3">
    <source>
        <dbReference type="ARBA" id="ARBA00023082"/>
    </source>
</evidence>
<dbReference type="InterPro" id="IPR013324">
    <property type="entry name" value="RNA_pol_sigma_r3/r4-like"/>
</dbReference>
<dbReference type="InterPro" id="IPR013325">
    <property type="entry name" value="RNA_pol_sigma_r2"/>
</dbReference>
<dbReference type="Pfam" id="PF08281">
    <property type="entry name" value="Sigma70_r4_2"/>
    <property type="match status" value="1"/>
</dbReference>
<accession>A0A1T5DV69</accession>
<gene>
    <name evidence="8" type="ORF">SAMN05661099_2620</name>
</gene>
<dbReference type="InterPro" id="IPR036388">
    <property type="entry name" value="WH-like_DNA-bd_sf"/>
</dbReference>
<keyword evidence="9" id="KW-1185">Reference proteome</keyword>
<dbReference type="STRING" id="572036.SAMN05661099_2620"/>
<sequence length="217" mass="25700">MVNEDIFHKSTEYFLYLIELLARDILKFLRNTSGNSEFDEQGMLQEYRNSGNLEVLGKLYEKYMPLVYGLCLKYFKDEEKSKDAVMQIFEELVKKLKVHDVSNFKSWLYTLSRNHCLMSIRSSSKHEFVPIEENVMENEAFVHLDIDETRESKLHVMEKCIEKLPAEQKDTISLFYLEQKCYKEVSDITGYDLNKVKSYIQNGKRNLKICIEKNSEN</sequence>
<dbReference type="GO" id="GO:0006352">
    <property type="term" value="P:DNA-templated transcription initiation"/>
    <property type="evidence" value="ECO:0007669"/>
    <property type="project" value="InterPro"/>
</dbReference>
<feature type="domain" description="RNA polymerase sigma-70 region 2" evidence="6">
    <location>
        <begin position="59"/>
        <end position="124"/>
    </location>
</feature>
<dbReference type="Gene3D" id="1.10.1740.10">
    <property type="match status" value="1"/>
</dbReference>
<dbReference type="NCBIfam" id="TIGR02937">
    <property type="entry name" value="sigma70-ECF"/>
    <property type="match status" value="1"/>
</dbReference>
<keyword evidence="3" id="KW-0731">Sigma factor</keyword>
<dbReference type="Proteomes" id="UP000189981">
    <property type="component" value="Unassembled WGS sequence"/>
</dbReference>
<evidence type="ECO:0000259" key="6">
    <source>
        <dbReference type="Pfam" id="PF04542"/>
    </source>
</evidence>
<dbReference type="GO" id="GO:0016987">
    <property type="term" value="F:sigma factor activity"/>
    <property type="evidence" value="ECO:0007669"/>
    <property type="project" value="UniProtKB-KW"/>
</dbReference>
<protein>
    <submittedName>
        <fullName evidence="8">RNA polymerase sigma-70 factor, ECF subfamily</fullName>
    </submittedName>
</protein>
<dbReference type="Pfam" id="PF04542">
    <property type="entry name" value="Sigma70_r2"/>
    <property type="match status" value="1"/>
</dbReference>
<keyword evidence="2" id="KW-0805">Transcription regulation</keyword>
<dbReference type="SUPFAM" id="SSF88946">
    <property type="entry name" value="Sigma2 domain of RNA polymerase sigma factors"/>
    <property type="match status" value="1"/>
</dbReference>
<name>A0A1T5DV69_9SPHI</name>
<evidence type="ECO:0000256" key="4">
    <source>
        <dbReference type="ARBA" id="ARBA00023125"/>
    </source>
</evidence>
<keyword evidence="4" id="KW-0238">DNA-binding</keyword>